<feature type="region of interest" description="Disordered" evidence="1">
    <location>
        <begin position="277"/>
        <end position="297"/>
    </location>
</feature>
<evidence type="ECO:0000256" key="1">
    <source>
        <dbReference type="SAM" id="MobiDB-lite"/>
    </source>
</evidence>
<gene>
    <name evidence="2" type="ORF">ADUPG1_009458</name>
</gene>
<comment type="caution">
    <text evidence="2">The sequence shown here is derived from an EMBL/GenBank/DDBJ whole genome shotgun (WGS) entry which is preliminary data.</text>
</comment>
<keyword evidence="3" id="KW-1185">Reference proteome</keyword>
<dbReference type="Proteomes" id="UP001057375">
    <property type="component" value="Unassembled WGS sequence"/>
</dbReference>
<protein>
    <submittedName>
        <fullName evidence="2">Uncharacterized protein</fullName>
    </submittedName>
</protein>
<evidence type="ECO:0000313" key="2">
    <source>
        <dbReference type="EMBL" id="GKT36502.1"/>
    </source>
</evidence>
<sequence length="297" mass="33598">IKQKQALYLEDDAFVSMKKGVSALTTYDRERCHPRHNLSFVSTTHDQAHVMGGISRSFKRPDSTRVSQVYKGGESHDVQLIDDVRAGLLREKNSELLRAEKKAQSRGRAALREQNKVKSIQMLDSTLKKKSVEPRKWTKEVEEEDSHHKDIISESQIASDISSVHEEREGDDQGLFFDMSIHMSDQDDIKRRQALYLEDHACLEFDEGVDIANVSGITQEFDEPQTASSFSGHHEELEQVQHPSQLHELFKFMSKNDQLSSPGTNHSDAILPSITSFMRTPSDSQPDSLCISDSTGK</sequence>
<accession>A0ABQ5KVL4</accession>
<organism evidence="2 3">
    <name type="scientific">Aduncisulcus paluster</name>
    <dbReference type="NCBI Taxonomy" id="2918883"/>
    <lineage>
        <taxon>Eukaryota</taxon>
        <taxon>Metamonada</taxon>
        <taxon>Carpediemonas-like organisms</taxon>
        <taxon>Aduncisulcus</taxon>
    </lineage>
</organism>
<reference evidence="2" key="1">
    <citation type="submission" date="2022-03" db="EMBL/GenBank/DDBJ databases">
        <title>Draft genome sequence of Aduncisulcus paluster, a free-living microaerophilic Fornicata.</title>
        <authorList>
            <person name="Yuyama I."/>
            <person name="Kume K."/>
            <person name="Tamura T."/>
            <person name="Inagaki Y."/>
            <person name="Hashimoto T."/>
        </authorList>
    </citation>
    <scope>NUCLEOTIDE SEQUENCE</scope>
    <source>
        <strain evidence="2">NY0171</strain>
    </source>
</reference>
<evidence type="ECO:0000313" key="3">
    <source>
        <dbReference type="Proteomes" id="UP001057375"/>
    </source>
</evidence>
<name>A0ABQ5KVL4_9EUKA</name>
<feature type="non-terminal residue" evidence="2">
    <location>
        <position position="1"/>
    </location>
</feature>
<dbReference type="EMBL" id="BQXS01011241">
    <property type="protein sequence ID" value="GKT36502.1"/>
    <property type="molecule type" value="Genomic_DNA"/>
</dbReference>
<proteinExistence type="predicted"/>